<dbReference type="OrthoDB" id="9801227at2"/>
<proteinExistence type="predicted"/>
<keyword evidence="3" id="KW-1185">Reference proteome</keyword>
<dbReference type="InterPro" id="IPR025979">
    <property type="entry name" value="ChrR-like_cupin_dom"/>
</dbReference>
<dbReference type="InterPro" id="IPR014710">
    <property type="entry name" value="RmlC-like_jellyroll"/>
</dbReference>
<sequence length="220" mass="24850">MDVNGDFSKRVVLHSDDIPWEDSPMAGVERRRLDKVGDNDVRVTTIVRYAPGSHFSTHTHDTGEEFIVLEGVFEDDYGHWPAGSYVRNPPTSRHQPGSKDGCIIMVKLGQFDMEDRTFVHIDTNKIDSIPDRDRDGVRVTPLYKDQYENVRIEHWEAGANIELIAEGGAEIFVLNGSCLESGDELTKNSWLRLPCGYQTTLQAGNHGTKLWIKTNHLSKL</sequence>
<reference evidence="2 3" key="1">
    <citation type="submission" date="2018-05" db="EMBL/GenBank/DDBJ databases">
        <title>Leucothrix arctica sp. nov., isolated from Arctic seawater.</title>
        <authorList>
            <person name="Choi A."/>
            <person name="Baek K."/>
        </authorList>
    </citation>
    <scope>NUCLEOTIDE SEQUENCE [LARGE SCALE GENOMIC DNA]</scope>
    <source>
        <strain evidence="2 3">JCM 18388</strain>
    </source>
</reference>
<organism evidence="2 3">
    <name type="scientific">Leucothrix pacifica</name>
    <dbReference type="NCBI Taxonomy" id="1247513"/>
    <lineage>
        <taxon>Bacteria</taxon>
        <taxon>Pseudomonadati</taxon>
        <taxon>Pseudomonadota</taxon>
        <taxon>Gammaproteobacteria</taxon>
        <taxon>Thiotrichales</taxon>
        <taxon>Thiotrichaceae</taxon>
        <taxon>Leucothrix</taxon>
    </lineage>
</organism>
<evidence type="ECO:0000259" key="1">
    <source>
        <dbReference type="Pfam" id="PF12973"/>
    </source>
</evidence>
<dbReference type="EMBL" id="QGKM01000052">
    <property type="protein sequence ID" value="PWQ94889.1"/>
    <property type="molecule type" value="Genomic_DNA"/>
</dbReference>
<protein>
    <submittedName>
        <fullName evidence="2">Cupin</fullName>
    </submittedName>
</protein>
<dbReference type="SUPFAM" id="SSF51182">
    <property type="entry name" value="RmlC-like cupins"/>
    <property type="match status" value="2"/>
</dbReference>
<gene>
    <name evidence="2" type="ORF">DKW60_15905</name>
</gene>
<name>A0A317C953_9GAMM</name>
<dbReference type="AlphaFoldDB" id="A0A317C953"/>
<accession>A0A317C953</accession>
<dbReference type="CDD" id="cd20303">
    <property type="entry name" value="cupin_ChrR_1"/>
    <property type="match status" value="1"/>
</dbReference>
<comment type="caution">
    <text evidence="2">The sequence shown here is derived from an EMBL/GenBank/DDBJ whole genome shotgun (WGS) entry which is preliminary data.</text>
</comment>
<dbReference type="RefSeq" id="WP_109838652.1">
    <property type="nucleotide sequence ID" value="NZ_QGKM01000052.1"/>
</dbReference>
<feature type="domain" description="ChrR-like cupin" evidence="1">
    <location>
        <begin position="9"/>
        <end position="111"/>
    </location>
</feature>
<dbReference type="Gene3D" id="2.60.120.10">
    <property type="entry name" value="Jelly Rolls"/>
    <property type="match status" value="1"/>
</dbReference>
<dbReference type="Pfam" id="PF12973">
    <property type="entry name" value="Cupin_7"/>
    <property type="match status" value="1"/>
</dbReference>
<dbReference type="Proteomes" id="UP000245539">
    <property type="component" value="Unassembled WGS sequence"/>
</dbReference>
<evidence type="ECO:0000313" key="2">
    <source>
        <dbReference type="EMBL" id="PWQ94889.1"/>
    </source>
</evidence>
<dbReference type="InterPro" id="IPR011051">
    <property type="entry name" value="RmlC_Cupin_sf"/>
</dbReference>
<evidence type="ECO:0000313" key="3">
    <source>
        <dbReference type="Proteomes" id="UP000245539"/>
    </source>
</evidence>